<keyword evidence="6" id="KW-1185">Reference proteome</keyword>
<dbReference type="PROSITE" id="PS50072">
    <property type="entry name" value="CSA_PPIASE_2"/>
    <property type="match status" value="1"/>
</dbReference>
<evidence type="ECO:0000313" key="5">
    <source>
        <dbReference type="EMBL" id="AWB68426.1"/>
    </source>
</evidence>
<evidence type="ECO:0000256" key="1">
    <source>
        <dbReference type="ARBA" id="ARBA00023110"/>
    </source>
</evidence>
<comment type="function">
    <text evidence="3">PPIases accelerate the folding of proteins. It catalyzes the cis-trans isomerization of proline imidic peptide bonds in oligopeptides.</text>
</comment>
<dbReference type="OrthoDB" id="9807797at2"/>
<evidence type="ECO:0000259" key="4">
    <source>
        <dbReference type="PROSITE" id="PS50072"/>
    </source>
</evidence>
<dbReference type="AlphaFoldDB" id="A0A2S0VW29"/>
<evidence type="ECO:0000313" key="6">
    <source>
        <dbReference type="Proteomes" id="UP000244441"/>
    </source>
</evidence>
<dbReference type="InterPro" id="IPR044665">
    <property type="entry name" value="E_coli_cyclophilin_A-like"/>
</dbReference>
<dbReference type="InterPro" id="IPR002130">
    <property type="entry name" value="Cyclophilin-type_PPIase_dom"/>
</dbReference>
<dbReference type="EC" id="5.2.1.8" evidence="3"/>
<sequence>MRWPRLTISGWILLGLWPILCGSAQATVVMFKTNMGDFEVNLYDESVPTTVSNFLSYVQQGQYDNTIIHRAIPNFIIQGGGFYLTSENQLTAVSPHADIVNEPKFSNVRGTIAMAKRADEANSASHQWFFNIADNSVVLDRQNGGLSVFGQVDAQGLAILDKMAQEAIFNLDDKYLTNTPLRNYSAQDAQDGQTITTTNYIVVEAVVVVNSELATLDGQQPVRNVLREQQQQTTHSGAIAWLLLLVTLFAGRQRYI</sequence>
<keyword evidence="1 3" id="KW-0697">Rotamase</keyword>
<accession>A0A2S0VW29</accession>
<name>A0A2S0VW29_9ALTE</name>
<comment type="similarity">
    <text evidence="3">Belongs to the cyclophilin-type PPIase family.</text>
</comment>
<dbReference type="Proteomes" id="UP000244441">
    <property type="component" value="Chromosome"/>
</dbReference>
<dbReference type="PRINTS" id="PR00153">
    <property type="entry name" value="CSAPPISMRASE"/>
</dbReference>
<comment type="catalytic activity">
    <reaction evidence="3">
        <text>[protein]-peptidylproline (omega=180) = [protein]-peptidylproline (omega=0)</text>
        <dbReference type="Rhea" id="RHEA:16237"/>
        <dbReference type="Rhea" id="RHEA-COMP:10747"/>
        <dbReference type="Rhea" id="RHEA-COMP:10748"/>
        <dbReference type="ChEBI" id="CHEBI:83833"/>
        <dbReference type="ChEBI" id="CHEBI:83834"/>
        <dbReference type="EC" id="5.2.1.8"/>
    </reaction>
</comment>
<evidence type="ECO:0000256" key="2">
    <source>
        <dbReference type="ARBA" id="ARBA00023235"/>
    </source>
</evidence>
<dbReference type="EMBL" id="CP026604">
    <property type="protein sequence ID" value="AWB68426.1"/>
    <property type="molecule type" value="Genomic_DNA"/>
</dbReference>
<dbReference type="KEGG" id="cate:C2869_19330"/>
<dbReference type="Pfam" id="PF00160">
    <property type="entry name" value="Pro_isomerase"/>
    <property type="match status" value="1"/>
</dbReference>
<reference evidence="5 6" key="1">
    <citation type="submission" date="2018-01" db="EMBL/GenBank/DDBJ databases">
        <title>Genome sequence of a Cantenovulum-like bacteria.</title>
        <authorList>
            <person name="Tan W.R."/>
            <person name="Lau N.-S."/>
            <person name="Go F."/>
            <person name="Amirul A.-A.A."/>
        </authorList>
    </citation>
    <scope>NUCLEOTIDE SEQUENCE [LARGE SCALE GENOMIC DNA]</scope>
    <source>
        <strain evidence="5 6">CCB-QB4</strain>
    </source>
</reference>
<dbReference type="InterPro" id="IPR029000">
    <property type="entry name" value="Cyclophilin-like_dom_sf"/>
</dbReference>
<dbReference type="Gene3D" id="2.40.100.10">
    <property type="entry name" value="Cyclophilin-like"/>
    <property type="match status" value="1"/>
</dbReference>
<organism evidence="5 6">
    <name type="scientific">Saccharobesus litoralis</name>
    <dbReference type="NCBI Taxonomy" id="2172099"/>
    <lineage>
        <taxon>Bacteria</taxon>
        <taxon>Pseudomonadati</taxon>
        <taxon>Pseudomonadota</taxon>
        <taxon>Gammaproteobacteria</taxon>
        <taxon>Alteromonadales</taxon>
        <taxon>Alteromonadaceae</taxon>
        <taxon>Saccharobesus</taxon>
    </lineage>
</organism>
<keyword evidence="2 3" id="KW-0413">Isomerase</keyword>
<dbReference type="GO" id="GO:0003755">
    <property type="term" value="F:peptidyl-prolyl cis-trans isomerase activity"/>
    <property type="evidence" value="ECO:0007669"/>
    <property type="project" value="UniProtKB-UniRule"/>
</dbReference>
<protein>
    <recommendedName>
        <fullName evidence="3">Peptidyl-prolyl cis-trans isomerase</fullName>
        <shortName evidence="3">PPIase</shortName>
        <ecNumber evidence="3">5.2.1.8</ecNumber>
    </recommendedName>
</protein>
<proteinExistence type="inferred from homology"/>
<evidence type="ECO:0000256" key="3">
    <source>
        <dbReference type="RuleBase" id="RU363019"/>
    </source>
</evidence>
<feature type="domain" description="PPIase cyclophilin-type" evidence="4">
    <location>
        <begin position="25"/>
        <end position="191"/>
    </location>
</feature>
<dbReference type="SUPFAM" id="SSF50891">
    <property type="entry name" value="Cyclophilin-like"/>
    <property type="match status" value="1"/>
</dbReference>
<gene>
    <name evidence="5" type="ORF">C2869_19330</name>
</gene>
<dbReference type="PANTHER" id="PTHR43246">
    <property type="entry name" value="PEPTIDYL-PROLYL CIS-TRANS ISOMERASE CYP38, CHLOROPLASTIC"/>
    <property type="match status" value="1"/>
</dbReference>
<dbReference type="RefSeq" id="WP_108604485.1">
    <property type="nucleotide sequence ID" value="NZ_CP026604.1"/>
</dbReference>